<comment type="caution">
    <text evidence="1">The sequence shown here is derived from an EMBL/GenBank/DDBJ whole genome shotgun (WGS) entry which is preliminary data.</text>
</comment>
<evidence type="ECO:0000313" key="2">
    <source>
        <dbReference type="Proteomes" id="UP001203284"/>
    </source>
</evidence>
<organism evidence="1 2">
    <name type="scientific">Ancylobacter crimeensis</name>
    <dbReference type="NCBI Taxonomy" id="2579147"/>
    <lineage>
        <taxon>Bacteria</taxon>
        <taxon>Pseudomonadati</taxon>
        <taxon>Pseudomonadota</taxon>
        <taxon>Alphaproteobacteria</taxon>
        <taxon>Hyphomicrobiales</taxon>
        <taxon>Xanthobacteraceae</taxon>
        <taxon>Ancylobacter</taxon>
    </lineage>
</organism>
<gene>
    <name evidence="1" type="ORF">MWN34_17715</name>
</gene>
<dbReference type="RefSeq" id="WP_247030641.1">
    <property type="nucleotide sequence ID" value="NZ_JALKCH010000014.1"/>
</dbReference>
<dbReference type="Proteomes" id="UP001203284">
    <property type="component" value="Unassembled WGS sequence"/>
</dbReference>
<proteinExistence type="predicted"/>
<sequence>MKQLLAIAEQGATSEERLAMVLAAAGVLTAAGWDWRSPFDPDRAARTMAAFGAKRLWMPPPPSAYRLIGALAAELVAAWERSFGDAAGQGPTRLLLSPHRAWTEDERPALAAMSHAMLGGLLRWRGRVPEWRHIDPATIGSIAIRSNPAAGGSGHWRWPLRLALEGIEPADIENGFGPIGRGIARPVTLRAPSEYAVVRSLDGLDAARASLATLISARREAVGEPLLRSILERATTPLAWIEDAQLDPEGFASALIYETAHDAAPDLALTLAWLREGGQSTPPIVFAGHDFFAQMDAARLSQSVQDLSRQLQALGSADDTPLPIPPGAAHSFGIVQGGDLRPSQLADAISRAVEADAISYASEDHAARATAEVSNLIDARIVDTRRSAEVAAEPEPAHIPPTGGRSVEADRYGDACLLDGHWWPGDVFGDEDRHPLDAPLDPDSQYTLEVAIRAETLAPGEERTPVEPPREGNETVTLYARVIARTDIRLEDELLPITWPFDEDSSSALFRFSTDRGFEDGALIEVRLLTGDLRLLDQFKYVFEDRTWRLRQVDRCAKMGRPAPGTARDALSLAVSGTAGGYAVHAELVRDGQPPLALSLRQSIRPADVAKLLGEVRRHWTRLVLGTMSNSDGLSEPSFRQTGEALARYGRAAWRLLFGNRTGSQAGAGEAFGALLARHPLPRDAFVRISFSDDALDFAFPWTILTPPPQPTDKAAREPWGLSYQIEIARPQGRTPAPRSSALRITALVDDGFSRFVDHRRTLAEIVTARRGIELAPADVNREITAALGAENPSDIFYFFCHGMMASAQPALLAEMQAEITTALQPLDEAAKEPWRFLLGALAGTDGGARISSSRADLNEMALGDIEFFKNRCRPLVFLNMCHSVSSVPGSRMGLPAMFLDRDAIAVIGAEAPITARFGDAFARHLLGQLFDGEALGTAMLSARRAFDAQRNPLALIYTLYGRSDMRFVPPVPGCAPFVPDAPQKETTP</sequence>
<evidence type="ECO:0000313" key="1">
    <source>
        <dbReference type="EMBL" id="MCK0198739.1"/>
    </source>
</evidence>
<keyword evidence="2" id="KW-1185">Reference proteome</keyword>
<accession>A0ABT0DFS4</accession>
<reference evidence="1 2" key="1">
    <citation type="submission" date="2022-04" db="EMBL/GenBank/DDBJ databases">
        <authorList>
            <person name="Grouzdev D.S."/>
            <person name="Pantiukh K.S."/>
            <person name="Krutkina M.S."/>
        </authorList>
    </citation>
    <scope>NUCLEOTIDE SEQUENCE [LARGE SCALE GENOMIC DNA]</scope>
    <source>
        <strain evidence="1 2">6x-1</strain>
    </source>
</reference>
<dbReference type="EMBL" id="JALKCH010000014">
    <property type="protein sequence ID" value="MCK0198739.1"/>
    <property type="molecule type" value="Genomic_DNA"/>
</dbReference>
<name>A0ABT0DFS4_9HYPH</name>
<protein>
    <recommendedName>
        <fullName evidence="3">CHAT domain-containing protein</fullName>
    </recommendedName>
</protein>
<evidence type="ECO:0008006" key="3">
    <source>
        <dbReference type="Google" id="ProtNLM"/>
    </source>
</evidence>